<feature type="region of interest" description="Disordered" evidence="1">
    <location>
        <begin position="1"/>
        <end position="141"/>
    </location>
</feature>
<evidence type="ECO:0000313" key="2">
    <source>
        <dbReference type="EMBL" id="CAA9213669.1"/>
    </source>
</evidence>
<name>A0A6J4H5K9_9ACTN</name>
<protein>
    <submittedName>
        <fullName evidence="2">Uncharacterized protein</fullName>
    </submittedName>
</protein>
<feature type="compositionally biased region" description="Basic and acidic residues" evidence="1">
    <location>
        <begin position="18"/>
        <end position="40"/>
    </location>
</feature>
<evidence type="ECO:0000256" key="1">
    <source>
        <dbReference type="SAM" id="MobiDB-lite"/>
    </source>
</evidence>
<sequence length="141" mass="15168">DRAGHDQRRRPHGGPAPRRSDHQPRGDHHHAPGRGEDRHPGGLRGARGGRRGPDRAVPAAALVGRGCVPRPCVGRSRRRDGDRRPHGQHPVPGAGGRGHQRCASPRDPSPRRTVRPSGHGSEHRRPRAGRSAPRRPPAGGV</sequence>
<feature type="non-terminal residue" evidence="2">
    <location>
        <position position="141"/>
    </location>
</feature>
<dbReference type="AlphaFoldDB" id="A0A6J4H5K9"/>
<reference evidence="2" key="1">
    <citation type="submission" date="2020-02" db="EMBL/GenBank/DDBJ databases">
        <authorList>
            <person name="Meier V. D."/>
        </authorList>
    </citation>
    <scope>NUCLEOTIDE SEQUENCE</scope>
    <source>
        <strain evidence="2">AVDCRST_MAG10</strain>
    </source>
</reference>
<proteinExistence type="predicted"/>
<dbReference type="EMBL" id="CADCTB010000017">
    <property type="protein sequence ID" value="CAA9213669.1"/>
    <property type="molecule type" value="Genomic_DNA"/>
</dbReference>
<feature type="non-terminal residue" evidence="2">
    <location>
        <position position="1"/>
    </location>
</feature>
<accession>A0A6J4H5K9</accession>
<gene>
    <name evidence="2" type="ORF">AVDCRST_MAG10-264</name>
</gene>
<organism evidence="2">
    <name type="scientific">uncultured Acidimicrobiales bacterium</name>
    <dbReference type="NCBI Taxonomy" id="310071"/>
    <lineage>
        <taxon>Bacteria</taxon>
        <taxon>Bacillati</taxon>
        <taxon>Actinomycetota</taxon>
        <taxon>Acidimicrobiia</taxon>
        <taxon>Acidimicrobiales</taxon>
        <taxon>environmental samples</taxon>
    </lineage>
</organism>